<organism evidence="2 3">
    <name type="scientific">Nonomuraea antimicrobica</name>
    <dbReference type="NCBI Taxonomy" id="561173"/>
    <lineage>
        <taxon>Bacteria</taxon>
        <taxon>Bacillati</taxon>
        <taxon>Actinomycetota</taxon>
        <taxon>Actinomycetes</taxon>
        <taxon>Streptosporangiales</taxon>
        <taxon>Streptosporangiaceae</taxon>
        <taxon>Nonomuraea</taxon>
    </lineage>
</organism>
<feature type="compositionally biased region" description="Polar residues" evidence="1">
    <location>
        <begin position="1"/>
        <end position="11"/>
    </location>
</feature>
<comment type="caution">
    <text evidence="2">The sequence shown here is derived from an EMBL/GenBank/DDBJ whole genome shotgun (WGS) entry which is preliminary data.</text>
</comment>
<feature type="region of interest" description="Disordered" evidence="1">
    <location>
        <begin position="1"/>
        <end position="26"/>
    </location>
</feature>
<dbReference type="EMBL" id="BAAAZP010000070">
    <property type="protein sequence ID" value="GAA3668265.1"/>
    <property type="molecule type" value="Genomic_DNA"/>
</dbReference>
<evidence type="ECO:0000313" key="2">
    <source>
        <dbReference type="EMBL" id="GAA3668265.1"/>
    </source>
</evidence>
<protein>
    <submittedName>
        <fullName evidence="2">Uncharacterized protein</fullName>
    </submittedName>
</protein>
<evidence type="ECO:0000313" key="3">
    <source>
        <dbReference type="Proteomes" id="UP001500902"/>
    </source>
</evidence>
<proteinExistence type="predicted"/>
<sequence>MQEVHSSSAESCSHGAGEFPDERHGLGENVRGRVKEICVVLDSDRSGMRRSIAAASFSAAFNVWRSRRRLTVGTPSSLITR</sequence>
<name>A0ABP7BTY1_9ACTN</name>
<keyword evidence="3" id="KW-1185">Reference proteome</keyword>
<accession>A0ABP7BTY1</accession>
<gene>
    <name evidence="2" type="ORF">GCM10022224_035650</name>
</gene>
<evidence type="ECO:0000256" key="1">
    <source>
        <dbReference type="SAM" id="MobiDB-lite"/>
    </source>
</evidence>
<reference evidence="3" key="1">
    <citation type="journal article" date="2019" name="Int. J. Syst. Evol. Microbiol.">
        <title>The Global Catalogue of Microorganisms (GCM) 10K type strain sequencing project: providing services to taxonomists for standard genome sequencing and annotation.</title>
        <authorList>
            <consortium name="The Broad Institute Genomics Platform"/>
            <consortium name="The Broad Institute Genome Sequencing Center for Infectious Disease"/>
            <person name="Wu L."/>
            <person name="Ma J."/>
        </authorList>
    </citation>
    <scope>NUCLEOTIDE SEQUENCE [LARGE SCALE GENOMIC DNA]</scope>
    <source>
        <strain evidence="3">JCM 16904</strain>
    </source>
</reference>
<dbReference type="Proteomes" id="UP001500902">
    <property type="component" value="Unassembled WGS sequence"/>
</dbReference>